<dbReference type="STRING" id="670483.S7RFZ1"/>
<dbReference type="InterPro" id="IPR051317">
    <property type="entry name" value="Gfo/Idh/MocA_oxidoreduct"/>
</dbReference>
<dbReference type="Pfam" id="PF01408">
    <property type="entry name" value="GFO_IDH_MocA"/>
    <property type="match status" value="1"/>
</dbReference>
<sequence length="372" mass="39453">MTPIRVGFVGLSQSGWASYTLAPPLLQPPLSASYVLTAISTSNPTSASASAGNYSKLTGRTIKAYHGPTTGIANDEVVDMVAVAVRAPYHKETALPVIQAGKDLFIEWPAGRTLAETKELAEAAKCRGVRTLVGSQARQSGLIRELKGVIDSGKIGRVLSTTVTARPHRELFAWGPYISEGAKYTASIGEGATMLDIAVGHFLDGLLYLLGPFSSISAVLENQFPTTQIVDSTGKPTGETIPQTAANQVMIIGTLERGAVVSMHWRGGLETRGGKAGTPFMWTIDGEKGSIRVESDEPSGSFVHVRTPASYFLNGEEVKVKVKDGLSNSARAWAEFAKGPDGDYSTLDDAVRTKTLLDAATRSAAEGKRIDL</sequence>
<dbReference type="GeneID" id="19309679"/>
<dbReference type="Gene3D" id="3.40.50.720">
    <property type="entry name" value="NAD(P)-binding Rossmann-like Domain"/>
    <property type="match status" value="1"/>
</dbReference>
<dbReference type="EMBL" id="KB469306">
    <property type="protein sequence ID" value="EPQ53125.1"/>
    <property type="molecule type" value="Genomic_DNA"/>
</dbReference>
<dbReference type="KEGG" id="gtr:GLOTRDRAFT_95150"/>
<evidence type="ECO:0000313" key="4">
    <source>
        <dbReference type="Proteomes" id="UP000030669"/>
    </source>
</evidence>
<dbReference type="InterPro" id="IPR000683">
    <property type="entry name" value="Gfo/Idh/MocA-like_OxRdtase_N"/>
</dbReference>
<dbReference type="SUPFAM" id="SSF51735">
    <property type="entry name" value="NAD(P)-binding Rossmann-fold domains"/>
    <property type="match status" value="1"/>
</dbReference>
<keyword evidence="4" id="KW-1185">Reference proteome</keyword>
<dbReference type="RefSeq" id="XP_007868422.1">
    <property type="nucleotide sequence ID" value="XM_007870231.1"/>
</dbReference>
<dbReference type="PANTHER" id="PTHR43708:SF1">
    <property type="entry name" value="GALACTOSE_LACTOSE METABOLISM REGULATORY PROTEIN GAL80"/>
    <property type="match status" value="1"/>
</dbReference>
<dbReference type="eggNOG" id="KOG2741">
    <property type="taxonomic scope" value="Eukaryota"/>
</dbReference>
<proteinExistence type="predicted"/>
<accession>S7RFZ1</accession>
<dbReference type="OMA" id="CWEEISL"/>
<dbReference type="AlphaFoldDB" id="S7RFZ1"/>
<dbReference type="OrthoDB" id="64915at2759"/>
<name>S7RFZ1_GLOTA</name>
<evidence type="ECO:0000313" key="3">
    <source>
        <dbReference type="EMBL" id="EPQ53125.1"/>
    </source>
</evidence>
<dbReference type="InterPro" id="IPR055080">
    <property type="entry name" value="Gal80p-like_C"/>
</dbReference>
<feature type="domain" description="Gal80p-like C-terminal" evidence="2">
    <location>
        <begin position="143"/>
        <end position="295"/>
    </location>
</feature>
<protein>
    <submittedName>
        <fullName evidence="3">NAD P-binding protein</fullName>
    </submittedName>
</protein>
<dbReference type="Proteomes" id="UP000030669">
    <property type="component" value="Unassembled WGS sequence"/>
</dbReference>
<dbReference type="Gene3D" id="3.30.360.10">
    <property type="entry name" value="Dihydrodipicolinate Reductase, domain 2"/>
    <property type="match status" value="1"/>
</dbReference>
<dbReference type="Pfam" id="PF22685">
    <property type="entry name" value="Gal80p_C-like"/>
    <property type="match status" value="1"/>
</dbReference>
<organism evidence="3 4">
    <name type="scientific">Gloeophyllum trabeum (strain ATCC 11539 / FP-39264 / Madison 617)</name>
    <name type="common">Brown rot fungus</name>
    <dbReference type="NCBI Taxonomy" id="670483"/>
    <lineage>
        <taxon>Eukaryota</taxon>
        <taxon>Fungi</taxon>
        <taxon>Dikarya</taxon>
        <taxon>Basidiomycota</taxon>
        <taxon>Agaricomycotina</taxon>
        <taxon>Agaricomycetes</taxon>
        <taxon>Gloeophyllales</taxon>
        <taxon>Gloeophyllaceae</taxon>
        <taxon>Gloeophyllum</taxon>
    </lineage>
</organism>
<gene>
    <name evidence="3" type="ORF">GLOTRDRAFT_95150</name>
</gene>
<dbReference type="HOGENOM" id="CLU_023194_25_2_1"/>
<evidence type="ECO:0000259" key="2">
    <source>
        <dbReference type="Pfam" id="PF22685"/>
    </source>
</evidence>
<evidence type="ECO:0000259" key="1">
    <source>
        <dbReference type="Pfam" id="PF01408"/>
    </source>
</evidence>
<dbReference type="SUPFAM" id="SSF55347">
    <property type="entry name" value="Glyceraldehyde-3-phosphate dehydrogenase-like, C-terminal domain"/>
    <property type="match status" value="1"/>
</dbReference>
<dbReference type="PANTHER" id="PTHR43708">
    <property type="entry name" value="CONSERVED EXPRESSED OXIDOREDUCTASE (EUROFUNG)"/>
    <property type="match status" value="1"/>
</dbReference>
<dbReference type="GO" id="GO:0000166">
    <property type="term" value="F:nucleotide binding"/>
    <property type="evidence" value="ECO:0007669"/>
    <property type="project" value="InterPro"/>
</dbReference>
<feature type="domain" description="Gfo/Idh/MocA-like oxidoreductase N-terminal" evidence="1">
    <location>
        <begin position="4"/>
        <end position="134"/>
    </location>
</feature>
<reference evidence="3 4" key="1">
    <citation type="journal article" date="2012" name="Science">
        <title>The Paleozoic origin of enzymatic lignin decomposition reconstructed from 31 fungal genomes.</title>
        <authorList>
            <person name="Floudas D."/>
            <person name="Binder M."/>
            <person name="Riley R."/>
            <person name="Barry K."/>
            <person name="Blanchette R.A."/>
            <person name="Henrissat B."/>
            <person name="Martinez A.T."/>
            <person name="Otillar R."/>
            <person name="Spatafora J.W."/>
            <person name="Yadav J.S."/>
            <person name="Aerts A."/>
            <person name="Benoit I."/>
            <person name="Boyd A."/>
            <person name="Carlson A."/>
            <person name="Copeland A."/>
            <person name="Coutinho P.M."/>
            <person name="de Vries R.P."/>
            <person name="Ferreira P."/>
            <person name="Findley K."/>
            <person name="Foster B."/>
            <person name="Gaskell J."/>
            <person name="Glotzer D."/>
            <person name="Gorecki P."/>
            <person name="Heitman J."/>
            <person name="Hesse C."/>
            <person name="Hori C."/>
            <person name="Igarashi K."/>
            <person name="Jurgens J.A."/>
            <person name="Kallen N."/>
            <person name="Kersten P."/>
            <person name="Kohler A."/>
            <person name="Kuees U."/>
            <person name="Kumar T.K.A."/>
            <person name="Kuo A."/>
            <person name="LaButti K."/>
            <person name="Larrondo L.F."/>
            <person name="Lindquist E."/>
            <person name="Ling A."/>
            <person name="Lombard V."/>
            <person name="Lucas S."/>
            <person name="Lundell T."/>
            <person name="Martin R."/>
            <person name="McLaughlin D.J."/>
            <person name="Morgenstern I."/>
            <person name="Morin E."/>
            <person name="Murat C."/>
            <person name="Nagy L.G."/>
            <person name="Nolan M."/>
            <person name="Ohm R.A."/>
            <person name="Patyshakuliyeva A."/>
            <person name="Rokas A."/>
            <person name="Ruiz-Duenas F.J."/>
            <person name="Sabat G."/>
            <person name="Salamov A."/>
            <person name="Samejima M."/>
            <person name="Schmutz J."/>
            <person name="Slot J.C."/>
            <person name="St John F."/>
            <person name="Stenlid J."/>
            <person name="Sun H."/>
            <person name="Sun S."/>
            <person name="Syed K."/>
            <person name="Tsang A."/>
            <person name="Wiebenga A."/>
            <person name="Young D."/>
            <person name="Pisabarro A."/>
            <person name="Eastwood D.C."/>
            <person name="Martin F."/>
            <person name="Cullen D."/>
            <person name="Grigoriev I.V."/>
            <person name="Hibbett D.S."/>
        </authorList>
    </citation>
    <scope>NUCLEOTIDE SEQUENCE [LARGE SCALE GENOMIC DNA]</scope>
    <source>
        <strain evidence="3 4">ATCC 11539</strain>
    </source>
</reference>
<dbReference type="InterPro" id="IPR036291">
    <property type="entry name" value="NAD(P)-bd_dom_sf"/>
</dbReference>